<feature type="transmembrane region" description="Helical" evidence="1">
    <location>
        <begin position="188"/>
        <end position="206"/>
    </location>
</feature>
<keyword evidence="1" id="KW-1133">Transmembrane helix</keyword>
<keyword evidence="3" id="KW-1185">Reference proteome</keyword>
<feature type="transmembrane region" description="Helical" evidence="1">
    <location>
        <begin position="247"/>
        <end position="267"/>
    </location>
</feature>
<keyword evidence="1" id="KW-0812">Transmembrane</keyword>
<proteinExistence type="predicted"/>
<feature type="transmembrane region" description="Helical" evidence="1">
    <location>
        <begin position="302"/>
        <end position="321"/>
    </location>
</feature>
<keyword evidence="1" id="KW-0472">Membrane</keyword>
<sequence length="360" mass="36747">MPKNPLVHHPPWRQLLILSVIAPLIVGLAVLAFTWPASRTEARSLPVGVVGTGVAAQKAAEGLTSARPGAFDLHLYATDGEARSAIEHREVYGAFEVSSRHIVFLTASAASPAVAQLLTSAAGAMAGQLSSTTEPAAVSVVQDVVPTSSDDPRGSTFAAAMTPLVLGGVILAVMVAVLVGFQPAVREIVALAVVSCMAGACVHLVAQDYIGALPGNRIGTWASLSLMLFATSSFVAGMAALLGPGGVAFGAILMVFVGNPFAGVSSAPELMPSVVGQLGQLMPPGAGANLLRSAAYFNGHGAAQHAVVLGVWSVVGIAAILEGHRRVAHRHNARHSNDLLADSPLYEALSDVTADSGVRT</sequence>
<comment type="caution">
    <text evidence="2">The sequence shown here is derived from an EMBL/GenBank/DDBJ whole genome shotgun (WGS) entry which is preliminary data.</text>
</comment>
<evidence type="ECO:0000313" key="3">
    <source>
        <dbReference type="Proteomes" id="UP000292027"/>
    </source>
</evidence>
<feature type="transmembrane region" description="Helical" evidence="1">
    <location>
        <begin position="218"/>
        <end position="240"/>
    </location>
</feature>
<dbReference type="OrthoDB" id="2151407at2"/>
<feature type="transmembrane region" description="Helical" evidence="1">
    <location>
        <begin position="12"/>
        <end position="35"/>
    </location>
</feature>
<protein>
    <recommendedName>
        <fullName evidence="4">ABC transporter permease</fullName>
    </recommendedName>
</protein>
<gene>
    <name evidence="2" type="ORF">EV645_6306</name>
</gene>
<evidence type="ECO:0000313" key="2">
    <source>
        <dbReference type="EMBL" id="RZU11147.1"/>
    </source>
</evidence>
<evidence type="ECO:0000256" key="1">
    <source>
        <dbReference type="SAM" id="Phobius"/>
    </source>
</evidence>
<feature type="transmembrane region" description="Helical" evidence="1">
    <location>
        <begin position="157"/>
        <end position="181"/>
    </location>
</feature>
<dbReference type="EMBL" id="SHKR01000015">
    <property type="protein sequence ID" value="RZU11147.1"/>
    <property type="molecule type" value="Genomic_DNA"/>
</dbReference>
<reference evidence="2 3" key="1">
    <citation type="journal article" date="2015" name="Stand. Genomic Sci.">
        <title>Genomic Encyclopedia of Bacterial and Archaeal Type Strains, Phase III: the genomes of soil and plant-associated and newly described type strains.</title>
        <authorList>
            <person name="Whitman W.B."/>
            <person name="Woyke T."/>
            <person name="Klenk H.P."/>
            <person name="Zhou Y."/>
            <person name="Lilburn T.G."/>
            <person name="Beck B.J."/>
            <person name="De Vos P."/>
            <person name="Vandamme P."/>
            <person name="Eisen J.A."/>
            <person name="Garrity G."/>
            <person name="Hugenholtz P."/>
            <person name="Kyrpides N.C."/>
        </authorList>
    </citation>
    <scope>NUCLEOTIDE SEQUENCE [LARGE SCALE GENOMIC DNA]</scope>
    <source>
        <strain evidence="2 3">VKM Ac-2540</strain>
    </source>
</reference>
<organism evidence="2 3">
    <name type="scientific">Kribbella rubisoli</name>
    <dbReference type="NCBI Taxonomy" id="3075929"/>
    <lineage>
        <taxon>Bacteria</taxon>
        <taxon>Bacillati</taxon>
        <taxon>Actinomycetota</taxon>
        <taxon>Actinomycetes</taxon>
        <taxon>Propionibacteriales</taxon>
        <taxon>Kribbellaceae</taxon>
        <taxon>Kribbella</taxon>
    </lineage>
</organism>
<name>A0A4Q7WM18_9ACTN</name>
<dbReference type="Proteomes" id="UP000292027">
    <property type="component" value="Unassembled WGS sequence"/>
</dbReference>
<dbReference type="RefSeq" id="WP_130447629.1">
    <property type="nucleotide sequence ID" value="NZ_SHKR01000015.1"/>
</dbReference>
<dbReference type="AlphaFoldDB" id="A0A4Q7WM18"/>
<evidence type="ECO:0008006" key="4">
    <source>
        <dbReference type="Google" id="ProtNLM"/>
    </source>
</evidence>
<accession>A0A4Q7WM18</accession>
<feature type="transmembrane region" description="Helical" evidence="1">
    <location>
        <begin position="102"/>
        <end position="126"/>
    </location>
</feature>